<dbReference type="AlphaFoldDB" id="A0A5C5XXQ1"/>
<evidence type="ECO:0000313" key="5">
    <source>
        <dbReference type="Proteomes" id="UP000318053"/>
    </source>
</evidence>
<sequence>MGVRFACHACGKRLNIKSELAGRRGICPACSVRFRIPAHDTETSTPIHASEAPNAPGATASQKSPVGASSEFASQSESNAQSDSGSQAAAGSPPDSRNNQPAATASPAAATSASSPVSNSSAANREHVASRQSLLDELLGGASATWYVRPSSGGQFGPADGPTLGQWIEEGRVADSAMLWRDGWPEWQVARDVLPPKQDAAPAPAEPLTSPSPARAPAPAPAPAPASPARAPAAASPARTPAATSGRASGNLPGRIPAAATSRKAPAAAAPGSRAESEAPLLTGGKVLDTNKNRVSRKRLTLSVMLGLVFVVLLTALILVLLWS</sequence>
<feature type="domain" description="GYF" evidence="3">
    <location>
        <begin position="146"/>
        <end position="193"/>
    </location>
</feature>
<reference evidence="4 5" key="1">
    <citation type="submission" date="2019-02" db="EMBL/GenBank/DDBJ databases">
        <title>Deep-cultivation of Planctomycetes and their phenomic and genomic characterization uncovers novel biology.</title>
        <authorList>
            <person name="Wiegand S."/>
            <person name="Jogler M."/>
            <person name="Boedeker C."/>
            <person name="Pinto D."/>
            <person name="Vollmers J."/>
            <person name="Rivas-Marin E."/>
            <person name="Kohn T."/>
            <person name="Peeters S.H."/>
            <person name="Heuer A."/>
            <person name="Rast P."/>
            <person name="Oberbeckmann S."/>
            <person name="Bunk B."/>
            <person name="Jeske O."/>
            <person name="Meyerdierks A."/>
            <person name="Storesund J.E."/>
            <person name="Kallscheuer N."/>
            <person name="Luecker S."/>
            <person name="Lage O.M."/>
            <person name="Pohl T."/>
            <person name="Merkel B.J."/>
            <person name="Hornburger P."/>
            <person name="Mueller R.-W."/>
            <person name="Bruemmer F."/>
            <person name="Labrenz M."/>
            <person name="Spormann A.M."/>
            <person name="Op Den Camp H."/>
            <person name="Overmann J."/>
            <person name="Amann R."/>
            <person name="Jetten M.S.M."/>
            <person name="Mascher T."/>
            <person name="Medema M.H."/>
            <person name="Devos D.P."/>
            <person name="Kaster A.-K."/>
            <person name="Ovreas L."/>
            <person name="Rohde M."/>
            <person name="Galperin M.Y."/>
            <person name="Jogler C."/>
        </authorList>
    </citation>
    <scope>NUCLEOTIDE SEQUENCE [LARGE SCALE GENOMIC DNA]</scope>
    <source>
        <strain evidence="4 5">CA85</strain>
    </source>
</reference>
<feature type="region of interest" description="Disordered" evidence="1">
    <location>
        <begin position="197"/>
        <end position="278"/>
    </location>
</feature>
<gene>
    <name evidence="4" type="ORF">CA85_21310</name>
</gene>
<keyword evidence="2" id="KW-0812">Transmembrane</keyword>
<dbReference type="RefSeq" id="WP_186774849.1">
    <property type="nucleotide sequence ID" value="NZ_SJPK01000004.1"/>
</dbReference>
<evidence type="ECO:0000256" key="1">
    <source>
        <dbReference type="SAM" id="MobiDB-lite"/>
    </source>
</evidence>
<keyword evidence="2" id="KW-0472">Membrane</keyword>
<dbReference type="InterPro" id="IPR025640">
    <property type="entry name" value="GYF_2"/>
</dbReference>
<feature type="region of interest" description="Disordered" evidence="1">
    <location>
        <begin position="42"/>
        <end position="129"/>
    </location>
</feature>
<evidence type="ECO:0000313" key="4">
    <source>
        <dbReference type="EMBL" id="TWT67281.1"/>
    </source>
</evidence>
<dbReference type="SUPFAM" id="SSF55277">
    <property type="entry name" value="GYF domain"/>
    <property type="match status" value="1"/>
</dbReference>
<feature type="compositionally biased region" description="Low complexity" evidence="1">
    <location>
        <begin position="80"/>
        <end position="123"/>
    </location>
</feature>
<feature type="compositionally biased region" description="Low complexity" evidence="1">
    <location>
        <begin position="227"/>
        <end position="245"/>
    </location>
</feature>
<feature type="compositionally biased region" description="Pro residues" evidence="1">
    <location>
        <begin position="214"/>
        <end position="226"/>
    </location>
</feature>
<dbReference type="InterPro" id="IPR035445">
    <property type="entry name" value="GYF-like_dom_sf"/>
</dbReference>
<dbReference type="Pfam" id="PF14237">
    <property type="entry name" value="GYF_2"/>
    <property type="match status" value="1"/>
</dbReference>
<keyword evidence="5" id="KW-1185">Reference proteome</keyword>
<dbReference type="EMBL" id="SJPK01000004">
    <property type="protein sequence ID" value="TWT67281.1"/>
    <property type="molecule type" value="Genomic_DNA"/>
</dbReference>
<proteinExistence type="predicted"/>
<feature type="transmembrane region" description="Helical" evidence="2">
    <location>
        <begin position="300"/>
        <end position="323"/>
    </location>
</feature>
<accession>A0A5C5XXQ1</accession>
<feature type="compositionally biased region" description="Low complexity" evidence="1">
    <location>
        <begin position="257"/>
        <end position="278"/>
    </location>
</feature>
<evidence type="ECO:0000259" key="3">
    <source>
        <dbReference type="Pfam" id="PF14237"/>
    </source>
</evidence>
<comment type="caution">
    <text evidence="4">The sequence shown here is derived from an EMBL/GenBank/DDBJ whole genome shotgun (WGS) entry which is preliminary data.</text>
</comment>
<keyword evidence="2" id="KW-1133">Transmembrane helix</keyword>
<protein>
    <recommendedName>
        <fullName evidence="3">GYF domain-containing protein</fullName>
    </recommendedName>
</protein>
<organism evidence="4 5">
    <name type="scientific">Allorhodopirellula solitaria</name>
    <dbReference type="NCBI Taxonomy" id="2527987"/>
    <lineage>
        <taxon>Bacteria</taxon>
        <taxon>Pseudomonadati</taxon>
        <taxon>Planctomycetota</taxon>
        <taxon>Planctomycetia</taxon>
        <taxon>Pirellulales</taxon>
        <taxon>Pirellulaceae</taxon>
        <taxon>Allorhodopirellula</taxon>
    </lineage>
</organism>
<dbReference type="Proteomes" id="UP000318053">
    <property type="component" value="Unassembled WGS sequence"/>
</dbReference>
<name>A0A5C5XXQ1_9BACT</name>
<evidence type="ECO:0000256" key="2">
    <source>
        <dbReference type="SAM" id="Phobius"/>
    </source>
</evidence>